<dbReference type="SUPFAM" id="SSF53474">
    <property type="entry name" value="alpha/beta-Hydrolases"/>
    <property type="match status" value="1"/>
</dbReference>
<feature type="domain" description="AB hydrolase-1" evidence="2">
    <location>
        <begin position="12"/>
        <end position="120"/>
    </location>
</feature>
<dbReference type="PANTHER" id="PTHR42977">
    <property type="entry name" value="HYDROLASE-RELATED"/>
    <property type="match status" value="1"/>
</dbReference>
<dbReference type="PRINTS" id="PR00111">
    <property type="entry name" value="ABHYDROLASE"/>
</dbReference>
<dbReference type="InterPro" id="IPR000639">
    <property type="entry name" value="Epox_hydrolase-like"/>
</dbReference>
<sequence>MHYVDEGPKDAPVILMMHGMPTWSYLYRNIIPSMLAAGYRCIAPDHIGFGKSDKVTDPQWYNIARHIANTKRLIEALNLTNITVMVQDWGGPTGLAQVATMPERFTRLCIMNTWLHHKEYEYSPGIRQWIEQNSPGGLFVTTIPAPFSWGGLMAMATDRISPQDSIFKILHGETPTYSDDALAVKNAYDAPFAGLGEPGVTGPRRFPLSIPLHDPVSGDAVNQEKHFGIINSLKIPIHFLWATNDDVFTLEWGKKWHSLIPHSTFEEIVGARHFLQDTHGPEIATRLLAHMK</sequence>
<proteinExistence type="predicted"/>
<keyword evidence="1" id="KW-0378">Hydrolase</keyword>
<protein>
    <submittedName>
        <fullName evidence="3">Unannotated protein</fullName>
    </submittedName>
</protein>
<accession>A0A6J7PSQ4</accession>
<reference evidence="3" key="1">
    <citation type="submission" date="2020-05" db="EMBL/GenBank/DDBJ databases">
        <authorList>
            <person name="Chiriac C."/>
            <person name="Salcher M."/>
            <person name="Ghai R."/>
            <person name="Kavagutti S V."/>
        </authorList>
    </citation>
    <scope>NUCLEOTIDE SEQUENCE</scope>
</reference>
<dbReference type="EMBL" id="CAFBPC010000125">
    <property type="protein sequence ID" value="CAB5006243.1"/>
    <property type="molecule type" value="Genomic_DNA"/>
</dbReference>
<evidence type="ECO:0000313" key="3">
    <source>
        <dbReference type="EMBL" id="CAB5006243.1"/>
    </source>
</evidence>
<dbReference type="GO" id="GO:0004301">
    <property type="term" value="F:epoxide hydrolase activity"/>
    <property type="evidence" value="ECO:0007669"/>
    <property type="project" value="TreeGrafter"/>
</dbReference>
<dbReference type="InterPro" id="IPR000073">
    <property type="entry name" value="AB_hydrolase_1"/>
</dbReference>
<gene>
    <name evidence="3" type="ORF">UFOPK4057_00635</name>
</gene>
<dbReference type="Pfam" id="PF00561">
    <property type="entry name" value="Abhydrolase_1"/>
    <property type="match status" value="1"/>
</dbReference>
<dbReference type="InterPro" id="IPR051340">
    <property type="entry name" value="Haloalkane_dehalogenase"/>
</dbReference>
<evidence type="ECO:0000256" key="1">
    <source>
        <dbReference type="ARBA" id="ARBA00022801"/>
    </source>
</evidence>
<organism evidence="3">
    <name type="scientific">freshwater metagenome</name>
    <dbReference type="NCBI Taxonomy" id="449393"/>
    <lineage>
        <taxon>unclassified sequences</taxon>
        <taxon>metagenomes</taxon>
        <taxon>ecological metagenomes</taxon>
    </lineage>
</organism>
<dbReference type="InterPro" id="IPR029058">
    <property type="entry name" value="AB_hydrolase_fold"/>
</dbReference>
<dbReference type="Gene3D" id="3.40.50.1820">
    <property type="entry name" value="alpha/beta hydrolase"/>
    <property type="match status" value="1"/>
</dbReference>
<dbReference type="PANTHER" id="PTHR42977:SF3">
    <property type="entry name" value="AB HYDROLASE-1 DOMAIN-CONTAINING PROTEIN"/>
    <property type="match status" value="1"/>
</dbReference>
<dbReference type="AlphaFoldDB" id="A0A6J7PSQ4"/>
<evidence type="ECO:0000259" key="2">
    <source>
        <dbReference type="Pfam" id="PF00561"/>
    </source>
</evidence>
<name>A0A6J7PSQ4_9ZZZZ</name>
<dbReference type="PRINTS" id="PR00412">
    <property type="entry name" value="EPOXHYDRLASE"/>
</dbReference>